<sequence length="588" mass="68341">MGEHRALNITANKAVSIDKVHMDHDNVYIKLGNCTPFTRLHAVATIFLPDYDMFNHLLPSPLPDYQKQLRKPVSHYVSGRSIGDEYRYILERKYADKYPGNMLSKPGLLLNPWSIGKTETDIQDIKPGEKHKRVMDKSQTTRGFDGRPLSIGDIPKIHVHFSNIDFLNQPSRMLFNLKPDQTGVIKIKRTHLKLYRHLHLLAVDPLNAVYQEISLPKIQMATRDLRLKKALDAKEHFTQQKRISIVSQNESLVLTDMKTSSLEIYDTIDKVYALLRTLSKNEVLKEFEFIQQWPGLSLEEKQKHYAEKACHELNFFLYHKDHTFFKDVIYPYISNKKDKTFMDHWLIGDDLTSYADLWSFSHLNIAEKILLARRGFMDKENIQRYVNDLFDMIVPDIDHYNHLFDIALKGKSMDMDAGLRKAPKPPEYSTHISLYPHAALGNDYYNQIHLSWDPVEGANSYSIIRNESKSTTRPFFQKLDKTQEWAENNYFKIRQKDQQSDLIKVNAFWKDFAANDPKSPFHSKNFIYTSHNLSEMIFALSVLDLPFQAAKHKVNLTGGTFSITAASPMIIFHKEILQGKLSKKIFPY</sequence>
<evidence type="ECO:0000313" key="2">
    <source>
        <dbReference type="Proteomes" id="UP000189670"/>
    </source>
</evidence>
<dbReference type="EMBL" id="ATBP01000736">
    <property type="protein sequence ID" value="ETR69110.1"/>
    <property type="molecule type" value="Genomic_DNA"/>
</dbReference>
<protein>
    <submittedName>
        <fullName evidence="1">Uncharacterized protein</fullName>
    </submittedName>
</protein>
<gene>
    <name evidence="1" type="ORF">OMM_04150</name>
</gene>
<accession>A0A1V1P2S0</accession>
<dbReference type="Proteomes" id="UP000189670">
    <property type="component" value="Unassembled WGS sequence"/>
</dbReference>
<organism evidence="1 2">
    <name type="scientific">Candidatus Magnetoglobus multicellularis str. Araruama</name>
    <dbReference type="NCBI Taxonomy" id="890399"/>
    <lineage>
        <taxon>Bacteria</taxon>
        <taxon>Pseudomonadati</taxon>
        <taxon>Thermodesulfobacteriota</taxon>
        <taxon>Desulfobacteria</taxon>
        <taxon>Desulfobacterales</taxon>
        <taxon>Desulfobacteraceae</taxon>
        <taxon>Candidatus Magnetoglobus</taxon>
    </lineage>
</organism>
<dbReference type="AlphaFoldDB" id="A0A1V1P2S0"/>
<proteinExistence type="predicted"/>
<reference evidence="2" key="1">
    <citation type="submission" date="2012-11" db="EMBL/GenBank/DDBJ databases">
        <authorList>
            <person name="Lucero-Rivera Y.E."/>
            <person name="Tovar-Ramirez D."/>
        </authorList>
    </citation>
    <scope>NUCLEOTIDE SEQUENCE [LARGE SCALE GENOMIC DNA]</scope>
    <source>
        <strain evidence="2">Araruama</strain>
    </source>
</reference>
<name>A0A1V1P2S0_9BACT</name>
<comment type="caution">
    <text evidence="1">The sequence shown here is derived from an EMBL/GenBank/DDBJ whole genome shotgun (WGS) entry which is preliminary data.</text>
</comment>
<evidence type="ECO:0000313" key="1">
    <source>
        <dbReference type="EMBL" id="ETR69110.1"/>
    </source>
</evidence>